<dbReference type="PANTHER" id="PTHR43022">
    <property type="entry name" value="PROTEIN SMF"/>
    <property type="match status" value="1"/>
</dbReference>
<name>A0A1C4TVW1_9ACTN</name>
<evidence type="ECO:0000256" key="1">
    <source>
        <dbReference type="ARBA" id="ARBA00006525"/>
    </source>
</evidence>
<gene>
    <name evidence="4" type="ORF">GA0070558_10130</name>
</gene>
<dbReference type="SUPFAM" id="SSF102405">
    <property type="entry name" value="MCP/YpsA-like"/>
    <property type="match status" value="1"/>
</dbReference>
<dbReference type="AlphaFoldDB" id="A0A1C4TVW1"/>
<dbReference type="InterPro" id="IPR003488">
    <property type="entry name" value="DprA"/>
</dbReference>
<comment type="similarity">
    <text evidence="1">Belongs to the DprA/Smf family.</text>
</comment>
<dbReference type="GO" id="GO:0009294">
    <property type="term" value="P:DNA-mediated transformation"/>
    <property type="evidence" value="ECO:0007669"/>
    <property type="project" value="InterPro"/>
</dbReference>
<evidence type="ECO:0000259" key="3">
    <source>
        <dbReference type="Pfam" id="PF02481"/>
    </source>
</evidence>
<dbReference type="EMBL" id="FMCW01000001">
    <property type="protein sequence ID" value="SCE63537.1"/>
    <property type="molecule type" value="Genomic_DNA"/>
</dbReference>
<protein>
    <submittedName>
        <fullName evidence="4">DNA processing protein</fullName>
    </submittedName>
</protein>
<feature type="domain" description="Smf/DprA SLOG" evidence="3">
    <location>
        <begin position="130"/>
        <end position="337"/>
    </location>
</feature>
<evidence type="ECO:0000256" key="2">
    <source>
        <dbReference type="SAM" id="MobiDB-lite"/>
    </source>
</evidence>
<evidence type="ECO:0000313" key="4">
    <source>
        <dbReference type="EMBL" id="SCE63537.1"/>
    </source>
</evidence>
<dbReference type="InterPro" id="IPR057666">
    <property type="entry name" value="DrpA_SLOG"/>
</dbReference>
<feature type="region of interest" description="Disordered" evidence="2">
    <location>
        <begin position="28"/>
        <end position="48"/>
    </location>
</feature>
<dbReference type="Pfam" id="PF02481">
    <property type="entry name" value="DNA_processg_A"/>
    <property type="match status" value="1"/>
</dbReference>
<dbReference type="Gene3D" id="3.40.50.450">
    <property type="match status" value="1"/>
</dbReference>
<sequence>MIRSIVTADSLALTPDIGRTYVRPMIPVGNSHQRQRPGGPGQEGRPGPTIVRMDTAMTERAALVALLRRPRVNWSETALDIQDNGSAKAVLDRTVGHSDTLFPDDSTTDLIDAAATEIVGWQADGIGVHAFFDATYPAQLLGIREMPPLLFSRGDLRLHDRAVAVVGSRRASADGLRIARAVATTLAGRGVTVVSGLASGIDTAAHSAALEAGGRTVAVIGTGIRRYYPPDNRRLQDHIADVGLLISQFWPDAPPSRQSFPMRNAVMSGYAVATVVVEAGETSGARIQARLALQHGRPVVLTSQVMRCDWARAFAENPGVYVVHGTAQLLEAVDDILSYQPTEAGLENFPDFALR</sequence>
<dbReference type="Proteomes" id="UP000199375">
    <property type="component" value="Unassembled WGS sequence"/>
</dbReference>
<proteinExistence type="inferred from homology"/>
<accession>A0A1C4TVW1</accession>
<dbReference type="PANTHER" id="PTHR43022:SF1">
    <property type="entry name" value="PROTEIN SMF"/>
    <property type="match status" value="1"/>
</dbReference>
<evidence type="ECO:0000313" key="5">
    <source>
        <dbReference type="Proteomes" id="UP000199375"/>
    </source>
</evidence>
<reference evidence="4 5" key="1">
    <citation type="submission" date="2016-06" db="EMBL/GenBank/DDBJ databases">
        <authorList>
            <person name="Kjaerup R.B."/>
            <person name="Dalgaard T.S."/>
            <person name="Juul-Madsen H.R."/>
        </authorList>
    </citation>
    <scope>NUCLEOTIDE SEQUENCE [LARGE SCALE GENOMIC DNA]</scope>
    <source>
        <strain evidence="4 5">DSM 45626</strain>
    </source>
</reference>
<organism evidence="4 5">
    <name type="scientific">Micromonospora haikouensis</name>
    <dbReference type="NCBI Taxonomy" id="686309"/>
    <lineage>
        <taxon>Bacteria</taxon>
        <taxon>Bacillati</taxon>
        <taxon>Actinomycetota</taxon>
        <taxon>Actinomycetes</taxon>
        <taxon>Micromonosporales</taxon>
        <taxon>Micromonosporaceae</taxon>
        <taxon>Micromonospora</taxon>
    </lineage>
</organism>